<dbReference type="AlphaFoldDB" id="D8R4F1"/>
<keyword evidence="2" id="KW-1185">Reference proteome</keyword>
<accession>D8R4F1</accession>
<name>D8R4F1_SELML</name>
<evidence type="ECO:0000313" key="2">
    <source>
        <dbReference type="Proteomes" id="UP000001514"/>
    </source>
</evidence>
<dbReference type="KEGG" id="smo:SELMODRAFT_407252"/>
<organism evidence="2">
    <name type="scientific">Selaginella moellendorffii</name>
    <name type="common">Spikemoss</name>
    <dbReference type="NCBI Taxonomy" id="88036"/>
    <lineage>
        <taxon>Eukaryota</taxon>
        <taxon>Viridiplantae</taxon>
        <taxon>Streptophyta</taxon>
        <taxon>Embryophyta</taxon>
        <taxon>Tracheophyta</taxon>
        <taxon>Lycopodiopsida</taxon>
        <taxon>Selaginellales</taxon>
        <taxon>Selaginellaceae</taxon>
        <taxon>Selaginella</taxon>
    </lineage>
</organism>
<dbReference type="EMBL" id="GL377571">
    <property type="protein sequence ID" value="EFJ33455.1"/>
    <property type="molecule type" value="Genomic_DNA"/>
</dbReference>
<gene>
    <name evidence="1" type="ORF">SELMODRAFT_407252</name>
</gene>
<evidence type="ECO:0000313" key="1">
    <source>
        <dbReference type="EMBL" id="EFJ33455.1"/>
    </source>
</evidence>
<protein>
    <submittedName>
        <fullName evidence="1">Uncharacterized protein</fullName>
    </submittedName>
</protein>
<sequence>MKSTADPRTAKSIDWEQFEMALRVAFWCIQPDRPSMSNVVQMLETIFIKNFRGWWFRRHKTKLSLHCASFEEMFGIPLYDASQGFSISHATPNWKHGWPWPRKRHHQGKCLLSEVYEYKGEQSELEHSRLEDGIRDDRNGIVCAWAFSRNKCSEKRRAASPLHLFAENAQLEKFDKGVIKDALGDLLATIHPELSYCGGSAFRRSPRDGISITLLFHPRSLCGRIMNTAKNNTIWLQPGGQVRGQVVEQPNCYLLLQQDWNLVLYNSTVGTSEFAHGRPTFSQISGWKSLGVGPSGVILEVDLAALKAFGGYPCSASSTSSKCKTHKQTQGFINRCSDCLGIRIDKSFRIEKGDKF</sequence>
<proteinExistence type="predicted"/>
<dbReference type="Gramene" id="EFJ33455">
    <property type="protein sequence ID" value="EFJ33455"/>
    <property type="gene ID" value="SELMODRAFT_407252"/>
</dbReference>
<reference evidence="1 2" key="1">
    <citation type="journal article" date="2011" name="Science">
        <title>The Selaginella genome identifies genetic changes associated with the evolution of vascular plants.</title>
        <authorList>
            <person name="Banks J.A."/>
            <person name="Nishiyama T."/>
            <person name="Hasebe M."/>
            <person name="Bowman J.L."/>
            <person name="Gribskov M."/>
            <person name="dePamphilis C."/>
            <person name="Albert V.A."/>
            <person name="Aono N."/>
            <person name="Aoyama T."/>
            <person name="Ambrose B.A."/>
            <person name="Ashton N.W."/>
            <person name="Axtell M.J."/>
            <person name="Barker E."/>
            <person name="Barker M.S."/>
            <person name="Bennetzen J.L."/>
            <person name="Bonawitz N.D."/>
            <person name="Chapple C."/>
            <person name="Cheng C."/>
            <person name="Correa L.G."/>
            <person name="Dacre M."/>
            <person name="DeBarry J."/>
            <person name="Dreyer I."/>
            <person name="Elias M."/>
            <person name="Engstrom E.M."/>
            <person name="Estelle M."/>
            <person name="Feng L."/>
            <person name="Finet C."/>
            <person name="Floyd S.K."/>
            <person name="Frommer W.B."/>
            <person name="Fujita T."/>
            <person name="Gramzow L."/>
            <person name="Gutensohn M."/>
            <person name="Harholt J."/>
            <person name="Hattori M."/>
            <person name="Heyl A."/>
            <person name="Hirai T."/>
            <person name="Hiwatashi Y."/>
            <person name="Ishikawa M."/>
            <person name="Iwata M."/>
            <person name="Karol K.G."/>
            <person name="Koehler B."/>
            <person name="Kolukisaoglu U."/>
            <person name="Kubo M."/>
            <person name="Kurata T."/>
            <person name="Lalonde S."/>
            <person name="Li K."/>
            <person name="Li Y."/>
            <person name="Litt A."/>
            <person name="Lyons E."/>
            <person name="Manning G."/>
            <person name="Maruyama T."/>
            <person name="Michael T.P."/>
            <person name="Mikami K."/>
            <person name="Miyazaki S."/>
            <person name="Morinaga S."/>
            <person name="Murata T."/>
            <person name="Mueller-Roeber B."/>
            <person name="Nelson D.R."/>
            <person name="Obara M."/>
            <person name="Oguri Y."/>
            <person name="Olmstead R.G."/>
            <person name="Onodera N."/>
            <person name="Petersen B.L."/>
            <person name="Pils B."/>
            <person name="Prigge M."/>
            <person name="Rensing S.A."/>
            <person name="Riano-Pachon D.M."/>
            <person name="Roberts A.W."/>
            <person name="Sato Y."/>
            <person name="Scheller H.V."/>
            <person name="Schulz B."/>
            <person name="Schulz C."/>
            <person name="Shakirov E.V."/>
            <person name="Shibagaki N."/>
            <person name="Shinohara N."/>
            <person name="Shippen D.E."/>
            <person name="Soerensen I."/>
            <person name="Sotooka R."/>
            <person name="Sugimoto N."/>
            <person name="Sugita M."/>
            <person name="Sumikawa N."/>
            <person name="Tanurdzic M."/>
            <person name="Theissen G."/>
            <person name="Ulvskov P."/>
            <person name="Wakazuki S."/>
            <person name="Weng J.K."/>
            <person name="Willats W.W."/>
            <person name="Wipf D."/>
            <person name="Wolf P.G."/>
            <person name="Yang L."/>
            <person name="Zimmer A.D."/>
            <person name="Zhu Q."/>
            <person name="Mitros T."/>
            <person name="Hellsten U."/>
            <person name="Loque D."/>
            <person name="Otillar R."/>
            <person name="Salamov A."/>
            <person name="Schmutz J."/>
            <person name="Shapiro H."/>
            <person name="Lindquist E."/>
            <person name="Lucas S."/>
            <person name="Rokhsar D."/>
            <person name="Grigoriev I.V."/>
        </authorList>
    </citation>
    <scope>NUCLEOTIDE SEQUENCE [LARGE SCALE GENOMIC DNA]</scope>
</reference>
<dbReference type="HOGENOM" id="CLU_779370_0_0_1"/>
<dbReference type="InParanoid" id="D8R4F1"/>
<dbReference type="Proteomes" id="UP000001514">
    <property type="component" value="Unassembled WGS sequence"/>
</dbReference>